<proteinExistence type="predicted"/>
<keyword evidence="2" id="KW-0479">Metal-binding</keyword>
<reference evidence="5" key="1">
    <citation type="journal article" date="2010" name="Nat. Biotechnol.">
        <title>Draft genome sequence of the oilseed species Ricinus communis.</title>
        <authorList>
            <person name="Chan A.P."/>
            <person name="Crabtree J."/>
            <person name="Zhao Q."/>
            <person name="Lorenzi H."/>
            <person name="Orvis J."/>
            <person name="Puiu D."/>
            <person name="Melake-Berhan A."/>
            <person name="Jones K.M."/>
            <person name="Redman J."/>
            <person name="Chen G."/>
            <person name="Cahoon E.B."/>
            <person name="Gedil M."/>
            <person name="Stanke M."/>
            <person name="Haas B.J."/>
            <person name="Wortman J.R."/>
            <person name="Fraser-Liggett C.M."/>
            <person name="Ravel J."/>
            <person name="Rabinowicz P.D."/>
        </authorList>
    </citation>
    <scope>NUCLEOTIDE SEQUENCE [LARGE SCALE GENOMIC DNA]</scope>
    <source>
        <strain evidence="5">cv. Hale</strain>
    </source>
</reference>
<gene>
    <name evidence="4" type="ORF">RCOM_1327940</name>
</gene>
<evidence type="ECO:0008006" key="6">
    <source>
        <dbReference type="Google" id="ProtNLM"/>
    </source>
</evidence>
<protein>
    <recommendedName>
        <fullName evidence="6">Alcohol dehydrogenase</fullName>
    </recommendedName>
</protein>
<dbReference type="InParanoid" id="B9S261"/>
<keyword evidence="3" id="KW-0862">Zinc</keyword>
<keyword evidence="5" id="KW-1185">Reference proteome</keyword>
<dbReference type="SUPFAM" id="SSF51735">
    <property type="entry name" value="NAD(P)-binding Rossmann-fold domains"/>
    <property type="match status" value="1"/>
</dbReference>
<dbReference type="GO" id="GO:0046872">
    <property type="term" value="F:metal ion binding"/>
    <property type="evidence" value="ECO:0007669"/>
    <property type="project" value="UniProtKB-KW"/>
</dbReference>
<sequence>MKEKAFGMTDFINPHESAKSISQLVKDVAGEVGVDYCFECTGAASLANQPLQATKMAYGV</sequence>
<dbReference type="PANTHER" id="PTHR43880">
    <property type="entry name" value="ALCOHOL DEHYDROGENASE"/>
    <property type="match status" value="1"/>
</dbReference>
<dbReference type="Proteomes" id="UP000008311">
    <property type="component" value="Unassembled WGS sequence"/>
</dbReference>
<name>B9S261_RICCO</name>
<dbReference type="PANTHER" id="PTHR43880:SF48">
    <property type="entry name" value="ENOYL REDUCTASE (ER) DOMAIN-CONTAINING PROTEIN"/>
    <property type="match status" value="1"/>
</dbReference>
<evidence type="ECO:0000256" key="2">
    <source>
        <dbReference type="ARBA" id="ARBA00022723"/>
    </source>
</evidence>
<evidence type="ECO:0000313" key="5">
    <source>
        <dbReference type="Proteomes" id="UP000008311"/>
    </source>
</evidence>
<dbReference type="STRING" id="3988.B9S261"/>
<dbReference type="EMBL" id="EQ973846">
    <property type="protein sequence ID" value="EEF42404.1"/>
    <property type="molecule type" value="Genomic_DNA"/>
</dbReference>
<dbReference type="Gene3D" id="3.40.50.720">
    <property type="entry name" value="NAD(P)-binding Rossmann-like Domain"/>
    <property type="match status" value="1"/>
</dbReference>
<comment type="subunit">
    <text evidence="1">Homodimer.</text>
</comment>
<dbReference type="AlphaFoldDB" id="B9S261"/>
<evidence type="ECO:0000256" key="3">
    <source>
        <dbReference type="ARBA" id="ARBA00022833"/>
    </source>
</evidence>
<evidence type="ECO:0000313" key="4">
    <source>
        <dbReference type="EMBL" id="EEF42404.1"/>
    </source>
</evidence>
<evidence type="ECO:0000256" key="1">
    <source>
        <dbReference type="ARBA" id="ARBA00011738"/>
    </source>
</evidence>
<organism evidence="4 5">
    <name type="scientific">Ricinus communis</name>
    <name type="common">Castor bean</name>
    <dbReference type="NCBI Taxonomy" id="3988"/>
    <lineage>
        <taxon>Eukaryota</taxon>
        <taxon>Viridiplantae</taxon>
        <taxon>Streptophyta</taxon>
        <taxon>Embryophyta</taxon>
        <taxon>Tracheophyta</taxon>
        <taxon>Spermatophyta</taxon>
        <taxon>Magnoliopsida</taxon>
        <taxon>eudicotyledons</taxon>
        <taxon>Gunneridae</taxon>
        <taxon>Pentapetalae</taxon>
        <taxon>rosids</taxon>
        <taxon>fabids</taxon>
        <taxon>Malpighiales</taxon>
        <taxon>Euphorbiaceae</taxon>
        <taxon>Acalyphoideae</taxon>
        <taxon>Acalypheae</taxon>
        <taxon>Ricinus</taxon>
    </lineage>
</organism>
<dbReference type="InterPro" id="IPR036291">
    <property type="entry name" value="NAD(P)-bd_dom_sf"/>
</dbReference>
<accession>B9S261</accession>